<dbReference type="Proteomes" id="UP000681610">
    <property type="component" value="Unassembled WGS sequence"/>
</dbReference>
<dbReference type="PROSITE" id="PS00723">
    <property type="entry name" value="POLYPRENYL_SYNTHASE_1"/>
    <property type="match status" value="1"/>
</dbReference>
<comment type="caution">
    <text evidence="7">The sequence shown here is derived from an EMBL/GenBank/DDBJ whole genome shotgun (WGS) entry which is preliminary data.</text>
</comment>
<dbReference type="SFLD" id="SFLDS00005">
    <property type="entry name" value="Isoprenoid_Synthase_Type_I"/>
    <property type="match status" value="1"/>
</dbReference>
<dbReference type="Pfam" id="PF00348">
    <property type="entry name" value="polyprenyl_synt"/>
    <property type="match status" value="1"/>
</dbReference>
<reference evidence="7 8" key="1">
    <citation type="submission" date="2021-03" db="EMBL/GenBank/DDBJ databases">
        <title>Isolation and description of Capnocytophaga bilenii sp. nov., a novel Capnocytophaga species, isolated from a gingivitis subject.</title>
        <authorList>
            <person name="Antezack A."/>
            <person name="Monnet-Corti V."/>
            <person name="La Scola B."/>
        </authorList>
    </citation>
    <scope>NUCLEOTIDE SEQUENCE [LARGE SCALE GENOMIC DNA]</scope>
    <source>
        <strain evidence="7 8">Marseille-Q4570</strain>
    </source>
</reference>
<keyword evidence="8" id="KW-1185">Reference proteome</keyword>
<accession>A0ABS3PVH0</accession>
<dbReference type="Gene3D" id="1.10.600.10">
    <property type="entry name" value="Farnesyl Diphosphate Synthase"/>
    <property type="match status" value="1"/>
</dbReference>
<dbReference type="EMBL" id="JAGDYP010000001">
    <property type="protein sequence ID" value="MBO1883127.1"/>
    <property type="molecule type" value="Genomic_DNA"/>
</dbReference>
<dbReference type="SFLD" id="SFLDG01017">
    <property type="entry name" value="Polyprenyl_Transferase_Like"/>
    <property type="match status" value="1"/>
</dbReference>
<evidence type="ECO:0000256" key="3">
    <source>
        <dbReference type="ARBA" id="ARBA00022679"/>
    </source>
</evidence>
<evidence type="ECO:0000313" key="8">
    <source>
        <dbReference type="Proteomes" id="UP000681610"/>
    </source>
</evidence>
<keyword evidence="5" id="KW-0460">Magnesium</keyword>
<dbReference type="InterPro" id="IPR008949">
    <property type="entry name" value="Isoprenoid_synthase_dom_sf"/>
</dbReference>
<proteinExistence type="inferred from homology"/>
<dbReference type="PANTHER" id="PTHR12001">
    <property type="entry name" value="GERANYLGERANYL PYROPHOSPHATE SYNTHASE"/>
    <property type="match status" value="1"/>
</dbReference>
<dbReference type="SUPFAM" id="SSF48576">
    <property type="entry name" value="Terpenoid synthases"/>
    <property type="match status" value="1"/>
</dbReference>
<evidence type="ECO:0000256" key="1">
    <source>
        <dbReference type="ARBA" id="ARBA00001946"/>
    </source>
</evidence>
<organism evidence="7 8">
    <name type="scientific">Capnocytophaga bilenii</name>
    <dbReference type="NCBI Taxonomy" id="2819369"/>
    <lineage>
        <taxon>Bacteria</taxon>
        <taxon>Pseudomonadati</taxon>
        <taxon>Bacteroidota</taxon>
        <taxon>Flavobacteriia</taxon>
        <taxon>Flavobacteriales</taxon>
        <taxon>Flavobacteriaceae</taxon>
        <taxon>Capnocytophaga</taxon>
    </lineage>
</organism>
<evidence type="ECO:0000256" key="6">
    <source>
        <dbReference type="RuleBase" id="RU004466"/>
    </source>
</evidence>
<dbReference type="CDD" id="cd00685">
    <property type="entry name" value="Trans_IPPS_HT"/>
    <property type="match status" value="1"/>
</dbReference>
<dbReference type="InterPro" id="IPR033749">
    <property type="entry name" value="Polyprenyl_synt_CS"/>
</dbReference>
<sequence length="322" mass="36952">MYSVDYYREAFLKHLNTAITLKEPRNLYEPIQYILQLGGKRLRPVLALIAADLFDSNYQKAMNVAIAIEVFHNFSLVHDDIMDKAPLRRGKPTVHQKWNTNIGILSGDAMLIIAYQLFETYPPEIFAQLAKLFSKTALEVCEGQQWDMDFETKTEVSVARYTQMIRYKTAVLIGAALQMGAIIAETSEKNQQYIYDFGVEIGLAFQLQDDYLDAFGDENFGKKIGGDIIENKKTILYLKALELANENQRKQLLQWYNTTEESDEKINKVKQLFKDTNAATQVREAIAQTTKNALSILEKLSISEEKVQYLKDFSLDLMERNV</sequence>
<dbReference type="PROSITE" id="PS00444">
    <property type="entry name" value="POLYPRENYL_SYNTHASE_2"/>
    <property type="match status" value="1"/>
</dbReference>
<keyword evidence="3 6" id="KW-0808">Transferase</keyword>
<keyword evidence="4" id="KW-0479">Metal-binding</keyword>
<dbReference type="RefSeq" id="WP_208057716.1">
    <property type="nucleotide sequence ID" value="NZ_JAGDYP010000001.1"/>
</dbReference>
<gene>
    <name evidence="7" type="ORF">J4N46_01470</name>
</gene>
<evidence type="ECO:0000256" key="5">
    <source>
        <dbReference type="ARBA" id="ARBA00022842"/>
    </source>
</evidence>
<dbReference type="InterPro" id="IPR000092">
    <property type="entry name" value="Polyprenyl_synt"/>
</dbReference>
<evidence type="ECO:0000256" key="2">
    <source>
        <dbReference type="ARBA" id="ARBA00006706"/>
    </source>
</evidence>
<dbReference type="PANTHER" id="PTHR12001:SF85">
    <property type="entry name" value="SHORT CHAIN ISOPRENYL DIPHOSPHATE SYNTHASE"/>
    <property type="match status" value="1"/>
</dbReference>
<protein>
    <submittedName>
        <fullName evidence="7">Polyprenyl synthetase family protein</fullName>
    </submittedName>
</protein>
<comment type="cofactor">
    <cofactor evidence="1">
        <name>Mg(2+)</name>
        <dbReference type="ChEBI" id="CHEBI:18420"/>
    </cofactor>
</comment>
<comment type="similarity">
    <text evidence="2 6">Belongs to the FPP/GGPP synthase family.</text>
</comment>
<evidence type="ECO:0000313" key="7">
    <source>
        <dbReference type="EMBL" id="MBO1883127.1"/>
    </source>
</evidence>
<evidence type="ECO:0000256" key="4">
    <source>
        <dbReference type="ARBA" id="ARBA00022723"/>
    </source>
</evidence>
<name>A0ABS3PVH0_9FLAO</name>